<feature type="region of interest" description="Disordered" evidence="1">
    <location>
        <begin position="48"/>
        <end position="70"/>
    </location>
</feature>
<feature type="region of interest" description="Disordered" evidence="1">
    <location>
        <begin position="1"/>
        <end position="20"/>
    </location>
</feature>
<accession>A0A0K2XJH4</accession>
<evidence type="ECO:0000256" key="1">
    <source>
        <dbReference type="SAM" id="MobiDB-lite"/>
    </source>
</evidence>
<evidence type="ECO:0000313" key="4">
    <source>
        <dbReference type="Proteomes" id="UP000041394"/>
    </source>
</evidence>
<evidence type="ECO:0000313" key="3">
    <source>
        <dbReference type="EMBL" id="CRF44869.1"/>
    </source>
</evidence>
<dbReference type="Proteomes" id="UP000041394">
    <property type="component" value="Unassembled WGS sequence"/>
</dbReference>
<reference evidence="3" key="1">
    <citation type="submission" date="2014-12" db="EMBL/GenBank/DDBJ databases">
        <title>Whole genome sequences of four Staphylococcus schleiferi canine isolates.</title>
        <authorList>
            <person name="Misic A.M."/>
            <person name="Cain C."/>
            <person name="Morris D.O."/>
            <person name="Rankin S."/>
            <person name="Beiting D."/>
        </authorList>
    </citation>
    <scope>NUCLEOTIDE SEQUENCE</scope>
    <source>
        <strain evidence="2">ASB13</strain>
        <strain evidence="3">ASB9</strain>
    </source>
</reference>
<feature type="compositionally biased region" description="Low complexity" evidence="1">
    <location>
        <begin position="1"/>
        <end position="18"/>
    </location>
</feature>
<dbReference type="Proteomes" id="UP000045175">
    <property type="component" value="Unassembled WGS sequence"/>
</dbReference>
<protein>
    <submittedName>
        <fullName evidence="3">Uncharacterized protein</fullName>
    </submittedName>
</protein>
<reference evidence="4 5" key="2">
    <citation type="submission" date="2014-12" db="EMBL/GenBank/DDBJ databases">
        <authorList>
            <person name="Jaenicke S."/>
        </authorList>
    </citation>
    <scope>NUCLEOTIDE SEQUENCE [LARGE SCALE GENOMIC DNA]</scope>
</reference>
<name>A0A0K2XJH4_9HELI</name>
<evidence type="ECO:0000313" key="2">
    <source>
        <dbReference type="EMBL" id="CRF42552.1"/>
    </source>
</evidence>
<dbReference type="AlphaFoldDB" id="A0A0K2XJH4"/>
<dbReference type="EMBL" id="CDMN01000062">
    <property type="protein sequence ID" value="CRF44869.1"/>
    <property type="molecule type" value="Genomic_DNA"/>
</dbReference>
<organism evidence="3 4">
    <name type="scientific">Helicobacter ailurogastricus</name>
    <dbReference type="NCBI Taxonomy" id="1578720"/>
    <lineage>
        <taxon>Bacteria</taxon>
        <taxon>Pseudomonadati</taxon>
        <taxon>Campylobacterota</taxon>
        <taxon>Epsilonproteobacteria</taxon>
        <taxon>Campylobacterales</taxon>
        <taxon>Helicobacteraceae</taxon>
        <taxon>Helicobacter</taxon>
    </lineage>
</organism>
<proteinExistence type="predicted"/>
<evidence type="ECO:0000313" key="5">
    <source>
        <dbReference type="Proteomes" id="UP000045175"/>
    </source>
</evidence>
<feature type="compositionally biased region" description="Basic and acidic residues" evidence="1">
    <location>
        <begin position="51"/>
        <end position="70"/>
    </location>
</feature>
<gene>
    <name evidence="2" type="ORF">HAL013_07440</name>
    <name evidence="3" type="ORF">HAL09_14870</name>
</gene>
<sequence>MPISSPKSPTKPKSQIQQTSSIKAQISLPFSLNTIFLFFPRSSLSFARTPTPEDQKTLAPARERSDRKPEGFSWGSGFFGLGSAWVLAKVGADKQKCIF</sequence>
<dbReference type="EMBL" id="CDMH01000036">
    <property type="protein sequence ID" value="CRF42552.1"/>
    <property type="molecule type" value="Genomic_DNA"/>
</dbReference>